<reference evidence="3" key="1">
    <citation type="submission" date="2019-07" db="EMBL/GenBank/DDBJ databases">
        <title>De Novo Assembly of kiwifruit Actinidia rufa.</title>
        <authorList>
            <person name="Sugita-Konishi S."/>
            <person name="Sato K."/>
            <person name="Mori E."/>
            <person name="Abe Y."/>
            <person name="Kisaki G."/>
            <person name="Hamano K."/>
            <person name="Suezawa K."/>
            <person name="Otani M."/>
            <person name="Fukuda T."/>
            <person name="Manabe T."/>
            <person name="Gomi K."/>
            <person name="Tabuchi M."/>
            <person name="Akimitsu K."/>
            <person name="Kataoka I."/>
        </authorList>
    </citation>
    <scope>NUCLEOTIDE SEQUENCE [LARGE SCALE GENOMIC DNA]</scope>
    <source>
        <strain evidence="3">cv. Fuchu</strain>
    </source>
</reference>
<dbReference type="EMBL" id="BJWL01000178">
    <property type="protein sequence ID" value="GFS33078.1"/>
    <property type="molecule type" value="Genomic_DNA"/>
</dbReference>
<evidence type="ECO:0000313" key="3">
    <source>
        <dbReference type="Proteomes" id="UP000585474"/>
    </source>
</evidence>
<organism evidence="2 3">
    <name type="scientific">Actinidia rufa</name>
    <dbReference type="NCBI Taxonomy" id="165716"/>
    <lineage>
        <taxon>Eukaryota</taxon>
        <taxon>Viridiplantae</taxon>
        <taxon>Streptophyta</taxon>
        <taxon>Embryophyta</taxon>
        <taxon>Tracheophyta</taxon>
        <taxon>Spermatophyta</taxon>
        <taxon>Magnoliopsida</taxon>
        <taxon>eudicotyledons</taxon>
        <taxon>Gunneridae</taxon>
        <taxon>Pentapetalae</taxon>
        <taxon>asterids</taxon>
        <taxon>Ericales</taxon>
        <taxon>Actinidiaceae</taxon>
        <taxon>Actinidia</taxon>
    </lineage>
</organism>
<evidence type="ECO:0000256" key="1">
    <source>
        <dbReference type="SAM" id="MobiDB-lite"/>
    </source>
</evidence>
<gene>
    <name evidence="2" type="ORF">Acr_00g0026230</name>
</gene>
<dbReference type="Proteomes" id="UP000585474">
    <property type="component" value="Unassembled WGS sequence"/>
</dbReference>
<feature type="region of interest" description="Disordered" evidence="1">
    <location>
        <begin position="244"/>
        <end position="267"/>
    </location>
</feature>
<protein>
    <submittedName>
        <fullName evidence="2">Uncharacterized protein</fullName>
    </submittedName>
</protein>
<dbReference type="AlphaFoldDB" id="A0A7J0DFH6"/>
<keyword evidence="3" id="KW-1185">Reference proteome</keyword>
<sequence>MRKEIEDRYPQRFYCCIGNFSPSFVQTIDVLTAITEKVRPAVGAISGKTAIRCVGAVRGNFDMQVTFCLLTLLGISAGHCITSKLQRSYYSELAEQRQLVSRMTLARMTIVFDNDYFELRREDFLSLLCIDSLAEISALARPVYKGLHRAPAQGNMELNRAQLLVHDNEAMERFRAKHGIPADVSYIVLGRSRDMSKEDKIFNFMAGLQNWAQLELHHLGVKDLSSAIVVADGLLDYKLDNSSTSEFKENKSGGKNGKYNDSKSKDG</sequence>
<evidence type="ECO:0000313" key="2">
    <source>
        <dbReference type="EMBL" id="GFS33078.1"/>
    </source>
</evidence>
<accession>A0A7J0DFH6</accession>
<comment type="caution">
    <text evidence="2">The sequence shown here is derived from an EMBL/GenBank/DDBJ whole genome shotgun (WGS) entry which is preliminary data.</text>
</comment>
<dbReference type="OrthoDB" id="1939000at2759"/>
<feature type="compositionally biased region" description="Basic and acidic residues" evidence="1">
    <location>
        <begin position="246"/>
        <end position="267"/>
    </location>
</feature>
<proteinExistence type="predicted"/>
<name>A0A7J0DFH6_9ERIC</name>